<reference evidence="7 8" key="1">
    <citation type="submission" date="2021-10" db="EMBL/GenBank/DDBJ databases">
        <authorList>
            <person name="Criscuolo A."/>
        </authorList>
    </citation>
    <scope>NUCLEOTIDE SEQUENCE [LARGE SCALE GENOMIC DNA]</scope>
    <source>
        <strain evidence="8">CIP 111883</strain>
    </source>
</reference>
<name>A0ABN8A8Q5_9BACI</name>
<proteinExistence type="inferred from homology"/>
<dbReference type="InterPro" id="IPR036388">
    <property type="entry name" value="WH-like_DNA-bd_sf"/>
</dbReference>
<comment type="similarity">
    <text evidence="1">Belongs to the sigma-70 factor family. ECF subfamily.</text>
</comment>
<keyword evidence="8" id="KW-1185">Reference proteome</keyword>
<evidence type="ECO:0000259" key="5">
    <source>
        <dbReference type="Pfam" id="PF04542"/>
    </source>
</evidence>
<evidence type="ECO:0000256" key="2">
    <source>
        <dbReference type="ARBA" id="ARBA00023015"/>
    </source>
</evidence>
<dbReference type="InterPro" id="IPR013249">
    <property type="entry name" value="RNA_pol_sigma70_r4_t2"/>
</dbReference>
<evidence type="ECO:0000256" key="4">
    <source>
        <dbReference type="ARBA" id="ARBA00023163"/>
    </source>
</evidence>
<protein>
    <submittedName>
        <fullName evidence="7">ECF RNA polymerase sigma factor SigH</fullName>
    </submittedName>
</protein>
<comment type="caution">
    <text evidence="7">The sequence shown here is derived from an EMBL/GenBank/DDBJ whole genome shotgun (WGS) entry which is preliminary data.</text>
</comment>
<dbReference type="Pfam" id="PF08281">
    <property type="entry name" value="Sigma70_r4_2"/>
    <property type="match status" value="1"/>
</dbReference>
<dbReference type="InterPro" id="IPR013325">
    <property type="entry name" value="RNA_pol_sigma_r2"/>
</dbReference>
<feature type="domain" description="RNA polymerase sigma factor 70 region 4 type 2" evidence="6">
    <location>
        <begin position="112"/>
        <end position="158"/>
    </location>
</feature>
<dbReference type="InterPro" id="IPR013324">
    <property type="entry name" value="RNA_pol_sigma_r3/r4-like"/>
</dbReference>
<gene>
    <name evidence="7" type="primary">sigH_1</name>
    <name evidence="7" type="ORF">BACCIP111883_02252</name>
</gene>
<dbReference type="SUPFAM" id="SSF88659">
    <property type="entry name" value="Sigma3 and sigma4 domains of RNA polymerase sigma factors"/>
    <property type="match status" value="1"/>
</dbReference>
<evidence type="ECO:0000256" key="3">
    <source>
        <dbReference type="ARBA" id="ARBA00023082"/>
    </source>
</evidence>
<keyword evidence="3" id="KW-0731">Sigma factor</keyword>
<evidence type="ECO:0000259" key="6">
    <source>
        <dbReference type="Pfam" id="PF08281"/>
    </source>
</evidence>
<dbReference type="Pfam" id="PF04542">
    <property type="entry name" value="Sigma70_r2"/>
    <property type="match status" value="1"/>
</dbReference>
<evidence type="ECO:0000313" key="8">
    <source>
        <dbReference type="Proteomes" id="UP000789833"/>
    </source>
</evidence>
<dbReference type="PANTHER" id="PTHR43133:SF51">
    <property type="entry name" value="RNA POLYMERASE SIGMA FACTOR"/>
    <property type="match status" value="1"/>
</dbReference>
<dbReference type="PANTHER" id="PTHR43133">
    <property type="entry name" value="RNA POLYMERASE ECF-TYPE SIGMA FACTO"/>
    <property type="match status" value="1"/>
</dbReference>
<feature type="domain" description="RNA polymerase sigma-70 region 2" evidence="5">
    <location>
        <begin position="6"/>
        <end position="73"/>
    </location>
</feature>
<evidence type="ECO:0000256" key="1">
    <source>
        <dbReference type="ARBA" id="ARBA00010641"/>
    </source>
</evidence>
<organism evidence="7 8">
    <name type="scientific">Sutcliffiella rhizosphaerae</name>
    <dbReference type="NCBI Taxonomy" id="2880967"/>
    <lineage>
        <taxon>Bacteria</taxon>
        <taxon>Bacillati</taxon>
        <taxon>Bacillota</taxon>
        <taxon>Bacilli</taxon>
        <taxon>Bacillales</taxon>
        <taxon>Bacillaceae</taxon>
        <taxon>Sutcliffiella</taxon>
    </lineage>
</organism>
<dbReference type="InterPro" id="IPR039425">
    <property type="entry name" value="RNA_pol_sigma-70-like"/>
</dbReference>
<accession>A0ABN8A8Q5</accession>
<keyword evidence="2" id="KW-0805">Transcription regulation</keyword>
<evidence type="ECO:0000313" key="7">
    <source>
        <dbReference type="EMBL" id="CAG9621479.1"/>
    </source>
</evidence>
<dbReference type="SUPFAM" id="SSF88946">
    <property type="entry name" value="Sigma2 domain of RNA polymerase sigma factors"/>
    <property type="match status" value="1"/>
</dbReference>
<dbReference type="NCBIfam" id="TIGR02937">
    <property type="entry name" value="sigma70-ECF"/>
    <property type="match status" value="1"/>
</dbReference>
<sequence length="169" mass="20171">MDFTIIYQRYYERVYTVSYSIIRDRQLAEDNVQETFIKAYKKISALESIEKIGAWLSVIATRTAIDFFRKEKKTKSYPMEIFMLDQLGSSSDWYVDEEIEAGLMKELIQESMEIFQPEEKKLLLLKWDKGWKEKEIAEAMDMNPSTVKTKIHRAKRKLKERLMQDYKVA</sequence>
<dbReference type="Proteomes" id="UP000789833">
    <property type="component" value="Unassembled WGS sequence"/>
</dbReference>
<dbReference type="EMBL" id="CAKJTJ010000011">
    <property type="protein sequence ID" value="CAG9621479.1"/>
    <property type="molecule type" value="Genomic_DNA"/>
</dbReference>
<dbReference type="InterPro" id="IPR007627">
    <property type="entry name" value="RNA_pol_sigma70_r2"/>
</dbReference>
<dbReference type="Gene3D" id="1.10.1740.10">
    <property type="match status" value="1"/>
</dbReference>
<dbReference type="Gene3D" id="1.10.10.10">
    <property type="entry name" value="Winged helix-like DNA-binding domain superfamily/Winged helix DNA-binding domain"/>
    <property type="match status" value="1"/>
</dbReference>
<dbReference type="InterPro" id="IPR014284">
    <property type="entry name" value="RNA_pol_sigma-70_dom"/>
</dbReference>
<keyword evidence="4" id="KW-0804">Transcription</keyword>
<dbReference type="RefSeq" id="WP_230501373.1">
    <property type="nucleotide sequence ID" value="NZ_CAKJTJ010000011.1"/>
</dbReference>